<protein>
    <submittedName>
        <fullName evidence="8">RagB/SusD family nutrient uptake outer membrane protein</fullName>
    </submittedName>
</protein>
<evidence type="ECO:0000256" key="3">
    <source>
        <dbReference type="ARBA" id="ARBA00022729"/>
    </source>
</evidence>
<name>A0A5B2VS57_9BACT</name>
<dbReference type="SUPFAM" id="SSF48452">
    <property type="entry name" value="TPR-like"/>
    <property type="match status" value="1"/>
</dbReference>
<sequence length="591" mass="66555">MMKKQLIFLSLFIYILGGMAGCSSILDVTPLNQITSAAVWGDASLMQAYMNNIYTFVGYGEYNSTSGLSVLDDEAIWTNGATPIVQSTITSSNLDILGGSRFNYLLWGSLYSGIRQCNDFLVNSASSTAYNQAMVQRMRGEAYFLRGYFYHNLMRVNGGVPLITQVYGLQDSTAKARNTFEETINFIVRDADSAAALLPAAYTGADVGRATKGAALSLKSRVLLYAASDLYNINPSHQPETGYTSGSRQTRWEAARNAAKAIMDLGTYKLFSANPAPGDSTAANYANLFLSKTNEEIIFSRFTSVSAAAPNVGMWFNPNGYHGYGENSPIQQMVDSYEMRDGSKFSWGNPVHAAHPYENRDPRFYATIFYDGAPWKKRTSDGEVFDPVGIVQAFKTLTLPDGSTLPGIDTRNGPIENWNGSYSNYYLRKFVDPNNNHQAASQEIPWPFFRYGEILLNYAEACIELGQEQEARNTLNLIRKRAGMPEFTTALTGTMLRDEYRNERKIELAFEEHRFFDIRRWMIAPQVMNENARGIEISVQGANRADRTTYHDYHYKVIDIQNRHWDNKMYFIPIQLEEMNRNPLLKQNPGY</sequence>
<dbReference type="EMBL" id="VUOC01000003">
    <property type="protein sequence ID" value="KAA2241674.1"/>
    <property type="molecule type" value="Genomic_DNA"/>
</dbReference>
<dbReference type="Gene3D" id="1.25.40.390">
    <property type="match status" value="1"/>
</dbReference>
<dbReference type="Pfam" id="PF07980">
    <property type="entry name" value="SusD_RagB"/>
    <property type="match status" value="1"/>
</dbReference>
<keyword evidence="9" id="KW-1185">Reference proteome</keyword>
<evidence type="ECO:0000313" key="9">
    <source>
        <dbReference type="Proteomes" id="UP000324611"/>
    </source>
</evidence>
<dbReference type="InterPro" id="IPR012944">
    <property type="entry name" value="SusD_RagB_dom"/>
</dbReference>
<dbReference type="PROSITE" id="PS51257">
    <property type="entry name" value="PROKAR_LIPOPROTEIN"/>
    <property type="match status" value="1"/>
</dbReference>
<evidence type="ECO:0000256" key="4">
    <source>
        <dbReference type="ARBA" id="ARBA00023136"/>
    </source>
</evidence>
<dbReference type="Pfam" id="PF14322">
    <property type="entry name" value="SusD-like_3"/>
    <property type="match status" value="1"/>
</dbReference>
<dbReference type="Proteomes" id="UP000324611">
    <property type="component" value="Unassembled WGS sequence"/>
</dbReference>
<evidence type="ECO:0000313" key="8">
    <source>
        <dbReference type="EMBL" id="KAA2241674.1"/>
    </source>
</evidence>
<dbReference type="CDD" id="cd08977">
    <property type="entry name" value="SusD"/>
    <property type="match status" value="1"/>
</dbReference>
<dbReference type="InterPro" id="IPR011990">
    <property type="entry name" value="TPR-like_helical_dom_sf"/>
</dbReference>
<dbReference type="AlphaFoldDB" id="A0A5B2VS57"/>
<comment type="subcellular location">
    <subcellularLocation>
        <location evidence="1">Cell outer membrane</location>
    </subcellularLocation>
</comment>
<organism evidence="8 9">
    <name type="scientific">Chitinophaga agrisoli</name>
    <dbReference type="NCBI Taxonomy" id="2607653"/>
    <lineage>
        <taxon>Bacteria</taxon>
        <taxon>Pseudomonadati</taxon>
        <taxon>Bacteroidota</taxon>
        <taxon>Chitinophagia</taxon>
        <taxon>Chitinophagales</taxon>
        <taxon>Chitinophagaceae</taxon>
        <taxon>Chitinophaga</taxon>
    </lineage>
</organism>
<keyword evidence="4" id="KW-0472">Membrane</keyword>
<feature type="domain" description="RagB/SusD" evidence="6">
    <location>
        <begin position="297"/>
        <end position="591"/>
    </location>
</feature>
<proteinExistence type="inferred from homology"/>
<evidence type="ECO:0000256" key="1">
    <source>
        <dbReference type="ARBA" id="ARBA00004442"/>
    </source>
</evidence>
<evidence type="ECO:0000256" key="5">
    <source>
        <dbReference type="ARBA" id="ARBA00023237"/>
    </source>
</evidence>
<comment type="similarity">
    <text evidence="2">Belongs to the SusD family.</text>
</comment>
<dbReference type="GO" id="GO:0009279">
    <property type="term" value="C:cell outer membrane"/>
    <property type="evidence" value="ECO:0007669"/>
    <property type="project" value="UniProtKB-SubCell"/>
</dbReference>
<reference evidence="8 9" key="1">
    <citation type="submission" date="2019-09" db="EMBL/GenBank/DDBJ databases">
        <title>Chitinophaga ginsengihumi sp. nov., isolated from soil of ginseng rhizosphere.</title>
        <authorList>
            <person name="Lee J."/>
        </authorList>
    </citation>
    <scope>NUCLEOTIDE SEQUENCE [LARGE SCALE GENOMIC DNA]</scope>
    <source>
        <strain evidence="8 9">BN140078</strain>
    </source>
</reference>
<dbReference type="RefSeq" id="WP_149839181.1">
    <property type="nucleotide sequence ID" value="NZ_VUOC01000003.1"/>
</dbReference>
<evidence type="ECO:0000256" key="2">
    <source>
        <dbReference type="ARBA" id="ARBA00006275"/>
    </source>
</evidence>
<gene>
    <name evidence="8" type="ORF">F0L74_17505</name>
</gene>
<accession>A0A5B2VS57</accession>
<feature type="domain" description="SusD-like N-terminal" evidence="7">
    <location>
        <begin position="45"/>
        <end position="224"/>
    </location>
</feature>
<evidence type="ECO:0000259" key="6">
    <source>
        <dbReference type="Pfam" id="PF07980"/>
    </source>
</evidence>
<comment type="caution">
    <text evidence="8">The sequence shown here is derived from an EMBL/GenBank/DDBJ whole genome shotgun (WGS) entry which is preliminary data.</text>
</comment>
<evidence type="ECO:0000259" key="7">
    <source>
        <dbReference type="Pfam" id="PF14322"/>
    </source>
</evidence>
<dbReference type="InterPro" id="IPR033985">
    <property type="entry name" value="SusD-like_N"/>
</dbReference>
<reference evidence="8 9" key="2">
    <citation type="submission" date="2019-09" db="EMBL/GenBank/DDBJ databases">
        <authorList>
            <person name="Jin C."/>
        </authorList>
    </citation>
    <scope>NUCLEOTIDE SEQUENCE [LARGE SCALE GENOMIC DNA]</scope>
    <source>
        <strain evidence="8 9">BN140078</strain>
    </source>
</reference>
<keyword evidence="3" id="KW-0732">Signal</keyword>
<keyword evidence="5" id="KW-0998">Cell outer membrane</keyword>